<organism evidence="4 5">
    <name type="scientific">Hevea brasiliensis</name>
    <name type="common">Para rubber tree</name>
    <name type="synonym">Siphonia brasiliensis</name>
    <dbReference type="NCBI Taxonomy" id="3981"/>
    <lineage>
        <taxon>Eukaryota</taxon>
        <taxon>Viridiplantae</taxon>
        <taxon>Streptophyta</taxon>
        <taxon>Embryophyta</taxon>
        <taxon>Tracheophyta</taxon>
        <taxon>Spermatophyta</taxon>
        <taxon>Magnoliopsida</taxon>
        <taxon>eudicotyledons</taxon>
        <taxon>Gunneridae</taxon>
        <taxon>Pentapetalae</taxon>
        <taxon>rosids</taxon>
        <taxon>fabids</taxon>
        <taxon>Malpighiales</taxon>
        <taxon>Euphorbiaceae</taxon>
        <taxon>Crotonoideae</taxon>
        <taxon>Micrandreae</taxon>
        <taxon>Hevea</taxon>
    </lineage>
</organism>
<name>A0ABQ9N8M5_HEVBR</name>
<evidence type="ECO:0000313" key="5">
    <source>
        <dbReference type="Proteomes" id="UP001174677"/>
    </source>
</evidence>
<dbReference type="InterPro" id="IPR001509">
    <property type="entry name" value="Epimerase_deHydtase"/>
</dbReference>
<keyword evidence="1" id="KW-0521">NADP</keyword>
<evidence type="ECO:0000313" key="4">
    <source>
        <dbReference type="EMBL" id="KAJ9188295.1"/>
    </source>
</evidence>
<evidence type="ECO:0000259" key="3">
    <source>
        <dbReference type="Pfam" id="PF01370"/>
    </source>
</evidence>
<feature type="domain" description="NAD-dependent epimerase/dehydratase" evidence="3">
    <location>
        <begin position="7"/>
        <end position="88"/>
    </location>
</feature>
<evidence type="ECO:0000256" key="1">
    <source>
        <dbReference type="ARBA" id="ARBA00022857"/>
    </source>
</evidence>
<evidence type="ECO:0000256" key="2">
    <source>
        <dbReference type="ARBA" id="ARBA00023002"/>
    </source>
</evidence>
<dbReference type="InterPro" id="IPR036291">
    <property type="entry name" value="NAD(P)-bd_dom_sf"/>
</dbReference>
<dbReference type="Proteomes" id="UP001174677">
    <property type="component" value="Chromosome 2"/>
</dbReference>
<protein>
    <recommendedName>
        <fullName evidence="3">NAD-dependent epimerase/dehydratase domain-containing protein</fullName>
    </recommendedName>
</protein>
<comment type="caution">
    <text evidence="4">The sequence shown here is derived from an EMBL/GenBank/DDBJ whole genome shotgun (WGS) entry which is preliminary data.</text>
</comment>
<dbReference type="PANTHER" id="PTHR10366">
    <property type="entry name" value="NAD DEPENDENT EPIMERASE/DEHYDRATASE"/>
    <property type="match status" value="1"/>
</dbReference>
<keyword evidence="5" id="KW-1185">Reference proteome</keyword>
<dbReference type="SUPFAM" id="SSF51735">
    <property type="entry name" value="NAD(P)-binding Rossmann-fold domains"/>
    <property type="match status" value="1"/>
</dbReference>
<dbReference type="InterPro" id="IPR050425">
    <property type="entry name" value="NAD(P)_dehydrat-like"/>
</dbReference>
<dbReference type="Gene3D" id="3.40.50.720">
    <property type="entry name" value="NAD(P)-binding Rossmann-like Domain"/>
    <property type="match status" value="2"/>
</dbReference>
<dbReference type="Pfam" id="PF01370">
    <property type="entry name" value="Epimerase"/>
    <property type="match status" value="1"/>
</dbReference>
<reference evidence="4" key="1">
    <citation type="journal article" date="2023" name="Plant Biotechnol. J.">
        <title>Chromosome-level wild Hevea brasiliensis genome provides new tools for genomic-assisted breeding and valuable loci to elevate rubber yield.</title>
        <authorList>
            <person name="Cheng H."/>
            <person name="Song X."/>
            <person name="Hu Y."/>
            <person name="Wu T."/>
            <person name="Yang Q."/>
            <person name="An Z."/>
            <person name="Feng S."/>
            <person name="Deng Z."/>
            <person name="Wu W."/>
            <person name="Zeng X."/>
            <person name="Tu M."/>
            <person name="Wang X."/>
            <person name="Huang H."/>
        </authorList>
    </citation>
    <scope>NUCLEOTIDE SEQUENCE</scope>
    <source>
        <strain evidence="4">MT/VB/25A 57/8</strain>
    </source>
</reference>
<proteinExistence type="predicted"/>
<dbReference type="PANTHER" id="PTHR10366:SF796">
    <property type="entry name" value="DIHYDROFLAVONOL-4-REDUCTASE-LIKE"/>
    <property type="match status" value="1"/>
</dbReference>
<dbReference type="EMBL" id="JARPOI010000002">
    <property type="protein sequence ID" value="KAJ9188295.1"/>
    <property type="molecule type" value="Genomic_DNA"/>
</dbReference>
<sequence>MDKRSKVCVTGAAGYLGSDLVKKRFERGYIVHITTRNQGDTCKVGLLMGLPNAETRLRLFQTIRGCRIVVHMATPFIHDPQTTHIPASVVASLTMKEDGTGFKASMYESCWTPIDPYFVTSMCIQIAIVHIEDVREAHIFCMESSSINGRFYALMSIYHEQRLLIVCKITQISVLTKGKKGDVLSSTKLKELGFKYKHYINSILDGTFKHARKLGLTYLCMDTKRGKE</sequence>
<gene>
    <name evidence="4" type="ORF">P3X46_003665</name>
</gene>
<keyword evidence="2" id="KW-0560">Oxidoreductase</keyword>
<accession>A0ABQ9N8M5</accession>